<dbReference type="Pfam" id="PF21537">
    <property type="entry name" value="DUF1980_C"/>
    <property type="match status" value="1"/>
</dbReference>
<name>A0A7X2T286_9CLOT</name>
<dbReference type="RefSeq" id="WP_154532526.1">
    <property type="nucleotide sequence ID" value="NZ_JAXFSD010000139.1"/>
</dbReference>
<keyword evidence="6" id="KW-1185">Reference proteome</keyword>
<dbReference type="InterPro" id="IPR048493">
    <property type="entry name" value="DUF1980_N"/>
</dbReference>
<feature type="domain" description="DUF1980" evidence="3">
    <location>
        <begin position="11"/>
        <end position="95"/>
    </location>
</feature>
<organism evidence="5 6">
    <name type="scientific">Inconstantimicrobium porci</name>
    <dbReference type="NCBI Taxonomy" id="2652291"/>
    <lineage>
        <taxon>Bacteria</taxon>
        <taxon>Bacillati</taxon>
        <taxon>Bacillota</taxon>
        <taxon>Clostridia</taxon>
        <taxon>Eubacteriales</taxon>
        <taxon>Clostridiaceae</taxon>
        <taxon>Inconstantimicrobium</taxon>
    </lineage>
</organism>
<accession>A0A7X2T286</accession>
<keyword evidence="2" id="KW-1133">Transmembrane helix</keyword>
<proteinExistence type="predicted"/>
<feature type="transmembrane region" description="Helical" evidence="2">
    <location>
        <begin position="74"/>
        <end position="92"/>
    </location>
</feature>
<evidence type="ECO:0000313" key="6">
    <source>
        <dbReference type="Proteomes" id="UP000460287"/>
    </source>
</evidence>
<dbReference type="NCBIfam" id="TIGR03943">
    <property type="entry name" value="TIGR03943 family putative permease subunit"/>
    <property type="match status" value="1"/>
</dbReference>
<dbReference type="Proteomes" id="UP000460287">
    <property type="component" value="Unassembled WGS sequence"/>
</dbReference>
<dbReference type="AlphaFoldDB" id="A0A7X2T286"/>
<dbReference type="PANTHER" id="PTHR40047:SF1">
    <property type="entry name" value="UPF0703 PROTEIN YCGQ"/>
    <property type="match status" value="1"/>
</dbReference>
<evidence type="ECO:0000259" key="4">
    <source>
        <dbReference type="Pfam" id="PF21537"/>
    </source>
</evidence>
<comment type="caution">
    <text evidence="5">The sequence shown here is derived from an EMBL/GenBank/DDBJ whole genome shotgun (WGS) entry which is preliminary data.</text>
</comment>
<dbReference type="EMBL" id="VULX01000035">
    <property type="protein sequence ID" value="MSR92536.1"/>
    <property type="molecule type" value="Genomic_DNA"/>
</dbReference>
<protein>
    <submittedName>
        <fullName evidence="5">TIGR03943 family protein</fullName>
    </submittedName>
</protein>
<evidence type="ECO:0000313" key="5">
    <source>
        <dbReference type="EMBL" id="MSR92536.1"/>
    </source>
</evidence>
<gene>
    <name evidence="5" type="ORF">FYJ33_14445</name>
</gene>
<feature type="transmembrane region" description="Helical" evidence="2">
    <location>
        <begin position="10"/>
        <end position="28"/>
    </location>
</feature>
<reference evidence="5 6" key="1">
    <citation type="submission" date="2019-08" db="EMBL/GenBank/DDBJ databases">
        <title>In-depth cultivation of the pig gut microbiome towards novel bacterial diversity and tailored functional studies.</title>
        <authorList>
            <person name="Wylensek D."/>
            <person name="Hitch T.C.A."/>
            <person name="Clavel T."/>
        </authorList>
    </citation>
    <scope>NUCLEOTIDE SEQUENCE [LARGE SCALE GENOMIC DNA]</scope>
    <source>
        <strain evidence="5 6">WCA-383-APC-5B</strain>
    </source>
</reference>
<dbReference type="InterPro" id="IPR048447">
    <property type="entry name" value="DUF1980_C"/>
</dbReference>
<keyword evidence="2" id="KW-0812">Transmembrane</keyword>
<keyword evidence="2" id="KW-0472">Membrane</keyword>
<feature type="compositionally biased region" description="Low complexity" evidence="1">
    <location>
        <begin position="101"/>
        <end position="113"/>
    </location>
</feature>
<feature type="domain" description="DUF1980" evidence="4">
    <location>
        <begin position="125"/>
        <end position="256"/>
    </location>
</feature>
<feature type="compositionally biased region" description="Basic and acidic residues" evidence="1">
    <location>
        <begin position="117"/>
        <end position="131"/>
    </location>
</feature>
<dbReference type="PANTHER" id="PTHR40047">
    <property type="entry name" value="UPF0703 PROTEIN YCGQ"/>
    <property type="match status" value="1"/>
</dbReference>
<dbReference type="InterPro" id="IPR052955">
    <property type="entry name" value="UPF0703_membrane_permease"/>
</dbReference>
<feature type="region of interest" description="Disordered" evidence="1">
    <location>
        <begin position="101"/>
        <end position="131"/>
    </location>
</feature>
<dbReference type="InterPro" id="IPR015402">
    <property type="entry name" value="DUF1980"/>
</dbReference>
<evidence type="ECO:0000256" key="2">
    <source>
        <dbReference type="SAM" id="Phobius"/>
    </source>
</evidence>
<feature type="transmembrane region" description="Helical" evidence="2">
    <location>
        <begin position="40"/>
        <end position="62"/>
    </location>
</feature>
<evidence type="ECO:0000256" key="1">
    <source>
        <dbReference type="SAM" id="MobiDB-lite"/>
    </source>
</evidence>
<dbReference type="Pfam" id="PF09323">
    <property type="entry name" value="DUF1980"/>
    <property type="match status" value="1"/>
</dbReference>
<sequence>MKEYVNVEKLIKIAVMSILSFFMIYAVASKKLQNYVNPRMNIVAIISAVILILIVIFTIPDLKRKKHTIFIKDYVILLIPIILVCVVPYKVYDSEGQASVDSSLSMSSSSDISKNNQDTKKVEQKKSDKKAVNPMVRDGVTWDVSDEAFANSYLRICGDMNFYEGQKIKLKGQFLRTNDFSKSEFVIARMAMVCCAADLQPCGFLCKYNDFSAYKTEQWISVTGTIHVEEYRGEKMPVIHVEKLAKAEAAKDKYIYFNR</sequence>
<evidence type="ECO:0000259" key="3">
    <source>
        <dbReference type="Pfam" id="PF09323"/>
    </source>
</evidence>